<name>A0A0G1QJP4_9BACT</name>
<comment type="caution">
    <text evidence="1">The sequence shown here is derived from an EMBL/GenBank/DDBJ whole genome shotgun (WGS) entry which is preliminary data.</text>
</comment>
<dbReference type="EMBL" id="LCLO01000023">
    <property type="protein sequence ID" value="KKU18008.1"/>
    <property type="molecule type" value="Genomic_DNA"/>
</dbReference>
<sequence length="75" mass="8560">MDCARHKQICMCLTHPPVRAQIPAVFRRYYKTAGVAPLNNPIESISFYFLSPRIANQKACPNQSKNVKKEKPIVM</sequence>
<proteinExistence type="predicted"/>
<reference evidence="1 2" key="1">
    <citation type="journal article" date="2015" name="Nature">
        <title>rRNA introns, odd ribosomes, and small enigmatic genomes across a large radiation of phyla.</title>
        <authorList>
            <person name="Brown C.T."/>
            <person name="Hug L.A."/>
            <person name="Thomas B.C."/>
            <person name="Sharon I."/>
            <person name="Castelle C.J."/>
            <person name="Singh A."/>
            <person name="Wilkins M.J."/>
            <person name="Williams K.H."/>
            <person name="Banfield J.F."/>
        </authorList>
    </citation>
    <scope>NUCLEOTIDE SEQUENCE [LARGE SCALE GENOMIC DNA]</scope>
</reference>
<organism evidence="1 2">
    <name type="scientific">Candidatus Azambacteria bacterium GW2011_GWA2_45_90</name>
    <dbReference type="NCBI Taxonomy" id="1618614"/>
    <lineage>
        <taxon>Bacteria</taxon>
        <taxon>Candidatus Azamiibacteriota</taxon>
    </lineage>
</organism>
<protein>
    <submittedName>
        <fullName evidence="1">Uncharacterized protein</fullName>
    </submittedName>
</protein>
<dbReference type="AlphaFoldDB" id="A0A0G1QJP4"/>
<evidence type="ECO:0000313" key="1">
    <source>
        <dbReference type="EMBL" id="KKU18008.1"/>
    </source>
</evidence>
<gene>
    <name evidence="1" type="ORF">UX27_C0023G0001</name>
</gene>
<dbReference type="Proteomes" id="UP000034644">
    <property type="component" value="Unassembled WGS sequence"/>
</dbReference>
<evidence type="ECO:0000313" key="2">
    <source>
        <dbReference type="Proteomes" id="UP000034644"/>
    </source>
</evidence>
<accession>A0A0G1QJP4</accession>